<keyword evidence="3" id="KW-0238">DNA-binding</keyword>
<dbReference type="GO" id="GO:0006310">
    <property type="term" value="P:DNA recombination"/>
    <property type="evidence" value="ECO:0007669"/>
    <property type="project" value="UniProtKB-KW"/>
</dbReference>
<dbReference type="InterPro" id="IPR002104">
    <property type="entry name" value="Integrase_catalytic"/>
</dbReference>
<evidence type="ECO:0000256" key="3">
    <source>
        <dbReference type="ARBA" id="ARBA00023125"/>
    </source>
</evidence>
<gene>
    <name evidence="6" type="ORF">KAM351_45030</name>
</gene>
<dbReference type="GO" id="GO:0015074">
    <property type="term" value="P:DNA integration"/>
    <property type="evidence" value="ECO:0007669"/>
    <property type="project" value="UniProtKB-KW"/>
</dbReference>
<dbReference type="InterPro" id="IPR050090">
    <property type="entry name" value="Tyrosine_recombinase_XerCD"/>
</dbReference>
<evidence type="ECO:0000256" key="4">
    <source>
        <dbReference type="ARBA" id="ARBA00023172"/>
    </source>
</evidence>
<dbReference type="GO" id="GO:0003677">
    <property type="term" value="F:DNA binding"/>
    <property type="evidence" value="ECO:0007669"/>
    <property type="project" value="UniProtKB-KW"/>
</dbReference>
<protein>
    <submittedName>
        <fullName evidence="6">Recombinase</fullName>
    </submittedName>
</protein>
<dbReference type="Gene3D" id="1.10.443.10">
    <property type="entry name" value="Intergrase catalytic core"/>
    <property type="match status" value="1"/>
</dbReference>
<dbReference type="Proteomes" id="UP000886934">
    <property type="component" value="Unassembled WGS sequence"/>
</dbReference>
<evidence type="ECO:0000313" key="7">
    <source>
        <dbReference type="Proteomes" id="UP000886934"/>
    </source>
</evidence>
<dbReference type="CDD" id="cd00397">
    <property type="entry name" value="DNA_BRE_C"/>
    <property type="match status" value="1"/>
</dbReference>
<accession>A0AA37D1W8</accession>
<proteinExistence type="inferred from homology"/>
<dbReference type="AlphaFoldDB" id="A0AA37D1W8"/>
<keyword evidence="2" id="KW-0229">DNA integration</keyword>
<organism evidence="6 7">
    <name type="scientific">Aeromonas caviae</name>
    <name type="common">Aeromonas punctata</name>
    <dbReference type="NCBI Taxonomy" id="648"/>
    <lineage>
        <taxon>Bacteria</taxon>
        <taxon>Pseudomonadati</taxon>
        <taxon>Pseudomonadota</taxon>
        <taxon>Gammaproteobacteria</taxon>
        <taxon>Aeromonadales</taxon>
        <taxon>Aeromonadaceae</taxon>
        <taxon>Aeromonas</taxon>
    </lineage>
</organism>
<dbReference type="PANTHER" id="PTHR30349">
    <property type="entry name" value="PHAGE INTEGRASE-RELATED"/>
    <property type="match status" value="1"/>
</dbReference>
<evidence type="ECO:0000256" key="2">
    <source>
        <dbReference type="ARBA" id="ARBA00022908"/>
    </source>
</evidence>
<dbReference type="SUPFAM" id="SSF56349">
    <property type="entry name" value="DNA breaking-rejoining enzymes"/>
    <property type="match status" value="1"/>
</dbReference>
<dbReference type="InterPro" id="IPR013762">
    <property type="entry name" value="Integrase-like_cat_sf"/>
</dbReference>
<comment type="caution">
    <text evidence="6">The sequence shown here is derived from an EMBL/GenBank/DDBJ whole genome shotgun (WGS) entry which is preliminary data.</text>
</comment>
<evidence type="ECO:0000313" key="6">
    <source>
        <dbReference type="EMBL" id="GJA65892.1"/>
    </source>
</evidence>
<dbReference type="Pfam" id="PF00589">
    <property type="entry name" value="Phage_integrase"/>
    <property type="match status" value="1"/>
</dbReference>
<dbReference type="EMBL" id="BPNN01000143">
    <property type="protein sequence ID" value="GJA65892.1"/>
    <property type="molecule type" value="Genomic_DNA"/>
</dbReference>
<feature type="domain" description="Tyr recombinase" evidence="5">
    <location>
        <begin position="193"/>
        <end position="412"/>
    </location>
</feature>
<dbReference type="InterPro" id="IPR011010">
    <property type="entry name" value="DNA_brk_join_enz"/>
</dbReference>
<dbReference type="PANTHER" id="PTHR30349:SF41">
    <property type="entry name" value="INTEGRASE_RECOMBINASE PROTEIN MJ0367-RELATED"/>
    <property type="match status" value="1"/>
</dbReference>
<sequence length="432" mass="49546">MLVTRLYIEPSGQRNMLLLDSESGVPDYWSTLYVTNSLRARHLRLGTIEKHLQALQSLFMWAELRGINLIDKIASGKAFNINDTDSLTSILKLRADELPKLISSFNTSTSEIHVKTSQARNIWKKFDAIPRQVTPANFNDKIKYIGKYIEWLSNILSDCHSKSITREQIRTVGYEFKTSLGGQKVVVPKDNFGASKSLGNAEIQRILKVVNPLSPENPWDGEATRIRNFTIILVLLDSGMRSGELLNLKITDVIRGKTKQYGLRIVQRSGSINDPHKKQRLPKTVQREVPISDTAFKALNHYITEVKAKTPNGQKTEYIFVSHSNSSQGKPLHSINSITEDIRKVTSIDLTPHVFRHTATWKYCVRMKKEGKEWKDFVELLLLKFGWASEKSPTVRLYARKFIKEDLFERQIKQQDEYVQDVSNILFLLNKE</sequence>
<evidence type="ECO:0000256" key="1">
    <source>
        <dbReference type="ARBA" id="ARBA00008857"/>
    </source>
</evidence>
<reference evidence="6" key="1">
    <citation type="submission" date="2021-07" db="EMBL/GenBank/DDBJ databases">
        <title>Draft genome sequence of carbapenem-resistant Aeromonas spp. in Japan.</title>
        <authorList>
            <person name="Maehana S."/>
            <person name="Suzuki M."/>
            <person name="Kitasato H."/>
        </authorList>
    </citation>
    <scope>NUCLEOTIDE SEQUENCE</scope>
    <source>
        <strain evidence="6">KAM351</strain>
    </source>
</reference>
<comment type="similarity">
    <text evidence="1">Belongs to the 'phage' integrase family.</text>
</comment>
<dbReference type="PROSITE" id="PS51898">
    <property type="entry name" value="TYR_RECOMBINASE"/>
    <property type="match status" value="1"/>
</dbReference>
<name>A0AA37D1W8_AERCA</name>
<keyword evidence="4" id="KW-0233">DNA recombination</keyword>
<evidence type="ECO:0000259" key="5">
    <source>
        <dbReference type="PROSITE" id="PS51898"/>
    </source>
</evidence>